<feature type="compositionally biased region" description="Polar residues" evidence="1">
    <location>
        <begin position="19"/>
        <end position="31"/>
    </location>
</feature>
<dbReference type="PANTHER" id="PTHR21301:SF10">
    <property type="entry name" value="REVERSE TRANSCRIPTASE DOMAIN-CONTAINING PROTEIN"/>
    <property type="match status" value="1"/>
</dbReference>
<evidence type="ECO:0008006" key="4">
    <source>
        <dbReference type="Google" id="ProtNLM"/>
    </source>
</evidence>
<dbReference type="AlphaFoldDB" id="A0A315W015"/>
<dbReference type="SUPFAM" id="SSF52266">
    <property type="entry name" value="SGNH hydrolase"/>
    <property type="match status" value="1"/>
</dbReference>
<keyword evidence="3" id="KW-1185">Reference proteome</keyword>
<proteinExistence type="predicted"/>
<feature type="region of interest" description="Disordered" evidence="1">
    <location>
        <begin position="1"/>
        <end position="41"/>
    </location>
</feature>
<reference evidence="2 3" key="1">
    <citation type="journal article" date="2018" name="G3 (Bethesda)">
        <title>A High-Quality Reference Genome for the Invasive Mosquitofish Gambusia affinis Using a Chicago Library.</title>
        <authorList>
            <person name="Hoffberg S.L."/>
            <person name="Troendle N.J."/>
            <person name="Glenn T.C."/>
            <person name="Mahmud O."/>
            <person name="Louha S."/>
            <person name="Chalopin D."/>
            <person name="Bennetzen J.L."/>
            <person name="Mauricio R."/>
        </authorList>
    </citation>
    <scope>NUCLEOTIDE SEQUENCE [LARGE SCALE GENOMIC DNA]</scope>
    <source>
        <strain evidence="2">NE01/NJP1002.9</strain>
        <tissue evidence="2">Muscle</tissue>
    </source>
</reference>
<gene>
    <name evidence="2" type="ORF">CCH79_00019464</name>
</gene>
<protein>
    <recommendedName>
        <fullName evidence="4">Reverse transcriptase domain-containing protein</fullName>
    </recommendedName>
</protein>
<dbReference type="PANTHER" id="PTHR21301">
    <property type="entry name" value="REVERSE TRANSCRIPTASE"/>
    <property type="match status" value="1"/>
</dbReference>
<dbReference type="EMBL" id="NHOQ01000736">
    <property type="protein sequence ID" value="PWA28941.1"/>
    <property type="molecule type" value="Genomic_DNA"/>
</dbReference>
<feature type="compositionally biased region" description="Acidic residues" evidence="1">
    <location>
        <begin position="1"/>
        <end position="11"/>
    </location>
</feature>
<evidence type="ECO:0000313" key="3">
    <source>
        <dbReference type="Proteomes" id="UP000250572"/>
    </source>
</evidence>
<evidence type="ECO:0000256" key="1">
    <source>
        <dbReference type="SAM" id="MobiDB-lite"/>
    </source>
</evidence>
<comment type="caution">
    <text evidence="2">The sequence shown here is derived from an EMBL/GenBank/DDBJ whole genome shotgun (WGS) entry which is preliminary data.</text>
</comment>
<dbReference type="Proteomes" id="UP000250572">
    <property type="component" value="Unassembled WGS sequence"/>
</dbReference>
<sequence>MQDEDESEEAQEQAPQRSVRFTDTAQVQTENTGEEEVFEDSYELFSEPEPPRFIVTKHPHTQRKCIDWNLVVRKKWLIIGDSNLSNLPPFFCKDLQIDSYPGAHFRHAQALVEKSRPVQGLVVEKVVLSFGINSRANKSRETTVKNLQGALRSTKRKFPYAQIWIPMVNYSSDLPEDERENLQILNEHIERNMPFIPPLPQERFGTELDDIHWTYETGKAINSGKYKHIPFSGPSIWVPSEELLPQEVKTLMEKDKRDLQVHYRKHQEKENLTQPEVQALRDLQNMKHLVIKPADKGSAIVVLSREQYIFEVERQLNDTRYYKKLKKPLYRETIPIVIEIINKLKKEKYINEKQRQYLIGNLEPRERRFYILPKIHKDKKDWTVPFQIPPGRPIVSDSMSETYFTAEYIDFFLNPLSIKHPAYVKDTYHFVEMVHNLILPPKFNFFSMDVDNLYTNIPISAGIDCIKNIFQEYPDPKRPDEALLKLLEINLEQGISKKQYRYYLRLFGIGDIPDPS</sequence>
<evidence type="ECO:0000313" key="2">
    <source>
        <dbReference type="EMBL" id="PWA28941.1"/>
    </source>
</evidence>
<name>A0A315W015_GAMAF</name>
<accession>A0A315W015</accession>
<feature type="compositionally biased region" description="Acidic residues" evidence="1">
    <location>
        <begin position="32"/>
        <end position="41"/>
    </location>
</feature>
<organism evidence="2 3">
    <name type="scientific">Gambusia affinis</name>
    <name type="common">Western mosquitofish</name>
    <name type="synonym">Heterandria affinis</name>
    <dbReference type="NCBI Taxonomy" id="33528"/>
    <lineage>
        <taxon>Eukaryota</taxon>
        <taxon>Metazoa</taxon>
        <taxon>Chordata</taxon>
        <taxon>Craniata</taxon>
        <taxon>Vertebrata</taxon>
        <taxon>Euteleostomi</taxon>
        <taxon>Actinopterygii</taxon>
        <taxon>Neopterygii</taxon>
        <taxon>Teleostei</taxon>
        <taxon>Neoteleostei</taxon>
        <taxon>Acanthomorphata</taxon>
        <taxon>Ovalentaria</taxon>
        <taxon>Atherinomorphae</taxon>
        <taxon>Cyprinodontiformes</taxon>
        <taxon>Poeciliidae</taxon>
        <taxon>Poeciliinae</taxon>
        <taxon>Gambusia</taxon>
    </lineage>
</organism>